<sequence>MGGTPLTDQFETQLDTDRCDKRGERYISGATLAIAAALFVYVQAPPGEPAQDHRLVIGGLLLALFTSGAVRFFWAGQAVAGTRRFCALSILDVGLVFAILGLHALQMGGAISGILGPFPFAVLMALIALRVMRFTLPPVLVVSGSVAVGWGAVLTLTLWDHLPPFSGTTPGDLLAAFRATGVSPGGEAAKLLVFLFVSTIAVLAVTRARRLITRALTLAKALQTSHIETEQLALHDPLTGLPNRRFLDRIIAQLIRDADLERSVGLIHVDLDRFKPINDTYGHRTGDMVLRRVADILRSCSQDGDLVARIGGDEFVVLRDNISGTSGLEDLARTLVSKIAAPIDVEGRKCRLSASLGYAATTAGLADTLIVNADLATYQAKQMGRNCARAYSSQFHQEFQQNSLRGEEVLNALEEGEFLPYFQPAFNARTGILSSIEVLARWKHPEKGAIGPHFFLSTARELRVLDRLDREMVEKGLLAAHELATAGLTIPELSFNISQPGLEDLDWFMEKCQGSQKIVYELSDANLSGQKADEALWLVTALRDKGAKIALDGFGGVNGSITSLLTIRPDKIKLDPKIIRPMPHSEAARKLVKSLIDIATSYKADIVAVGVETAVHAGLLKETNCAELQGHHFARPMSQSELLEAWKNGKLNATTATLKQTGS</sequence>
<dbReference type="InterPro" id="IPR035919">
    <property type="entry name" value="EAL_sf"/>
</dbReference>
<dbReference type="Gene3D" id="3.20.20.450">
    <property type="entry name" value="EAL domain"/>
    <property type="match status" value="1"/>
</dbReference>
<feature type="transmembrane region" description="Helical" evidence="1">
    <location>
        <begin position="86"/>
        <end position="105"/>
    </location>
</feature>
<dbReference type="GO" id="GO:0071111">
    <property type="term" value="F:cyclic-guanylate-specific phosphodiesterase activity"/>
    <property type="evidence" value="ECO:0007669"/>
    <property type="project" value="InterPro"/>
</dbReference>
<dbReference type="CDD" id="cd01949">
    <property type="entry name" value="GGDEF"/>
    <property type="match status" value="1"/>
</dbReference>
<keyword evidence="5" id="KW-1185">Reference proteome</keyword>
<reference evidence="4" key="1">
    <citation type="journal article" date="2014" name="Int. J. Syst. Evol. Microbiol.">
        <title>Complete genome sequence of Corynebacterium casei LMG S-19264T (=DSM 44701T), isolated from a smear-ripened cheese.</title>
        <authorList>
            <consortium name="US DOE Joint Genome Institute (JGI-PGF)"/>
            <person name="Walter F."/>
            <person name="Albersmeier A."/>
            <person name="Kalinowski J."/>
            <person name="Ruckert C."/>
        </authorList>
    </citation>
    <scope>NUCLEOTIDE SEQUENCE</scope>
    <source>
        <strain evidence="4">CGMCC 1.12426</strain>
    </source>
</reference>
<dbReference type="PANTHER" id="PTHR33121:SF70">
    <property type="entry name" value="SIGNALING PROTEIN YKOW"/>
    <property type="match status" value="1"/>
</dbReference>
<dbReference type="SUPFAM" id="SSF141868">
    <property type="entry name" value="EAL domain-like"/>
    <property type="match status" value="1"/>
</dbReference>
<evidence type="ECO:0000259" key="3">
    <source>
        <dbReference type="PROSITE" id="PS50887"/>
    </source>
</evidence>
<protein>
    <recommendedName>
        <fullName evidence="6">Diguanylate cyclase (GGDEF)-like protein</fullName>
    </recommendedName>
</protein>
<dbReference type="SUPFAM" id="SSF55073">
    <property type="entry name" value="Nucleotide cyclase"/>
    <property type="match status" value="1"/>
</dbReference>
<keyword evidence="1" id="KW-0812">Transmembrane</keyword>
<evidence type="ECO:0000313" key="5">
    <source>
        <dbReference type="Proteomes" id="UP000605148"/>
    </source>
</evidence>
<accession>A0A916TDG5</accession>
<comment type="caution">
    <text evidence="4">The sequence shown here is derived from an EMBL/GenBank/DDBJ whole genome shotgun (WGS) entry which is preliminary data.</text>
</comment>
<evidence type="ECO:0000259" key="2">
    <source>
        <dbReference type="PROSITE" id="PS50883"/>
    </source>
</evidence>
<feature type="transmembrane region" description="Helical" evidence="1">
    <location>
        <begin position="139"/>
        <end position="159"/>
    </location>
</feature>
<feature type="transmembrane region" description="Helical" evidence="1">
    <location>
        <begin position="26"/>
        <end position="44"/>
    </location>
</feature>
<proteinExistence type="predicted"/>
<dbReference type="Gene3D" id="3.30.70.270">
    <property type="match status" value="1"/>
</dbReference>
<evidence type="ECO:0000313" key="4">
    <source>
        <dbReference type="EMBL" id="GGB39384.1"/>
    </source>
</evidence>
<dbReference type="SMART" id="SM00052">
    <property type="entry name" value="EAL"/>
    <property type="match status" value="1"/>
</dbReference>
<dbReference type="InterPro" id="IPR043128">
    <property type="entry name" value="Rev_trsase/Diguanyl_cyclase"/>
</dbReference>
<dbReference type="PANTHER" id="PTHR33121">
    <property type="entry name" value="CYCLIC DI-GMP PHOSPHODIESTERASE PDEF"/>
    <property type="match status" value="1"/>
</dbReference>
<dbReference type="InterPro" id="IPR001633">
    <property type="entry name" value="EAL_dom"/>
</dbReference>
<dbReference type="AlphaFoldDB" id="A0A916TDG5"/>
<dbReference type="EMBL" id="BMFA01000002">
    <property type="protein sequence ID" value="GGB39384.1"/>
    <property type="molecule type" value="Genomic_DNA"/>
</dbReference>
<evidence type="ECO:0000256" key="1">
    <source>
        <dbReference type="SAM" id="Phobius"/>
    </source>
</evidence>
<evidence type="ECO:0008006" key="6">
    <source>
        <dbReference type="Google" id="ProtNLM"/>
    </source>
</evidence>
<dbReference type="Pfam" id="PF00990">
    <property type="entry name" value="GGDEF"/>
    <property type="match status" value="1"/>
</dbReference>
<name>A0A916TDG5_9HYPH</name>
<dbReference type="SMART" id="SM00267">
    <property type="entry name" value="GGDEF"/>
    <property type="match status" value="1"/>
</dbReference>
<dbReference type="OrthoDB" id="9814202at2"/>
<reference evidence="4" key="2">
    <citation type="submission" date="2020-09" db="EMBL/GenBank/DDBJ databases">
        <authorList>
            <person name="Sun Q."/>
            <person name="Zhou Y."/>
        </authorList>
    </citation>
    <scope>NUCLEOTIDE SEQUENCE</scope>
    <source>
        <strain evidence="4">CGMCC 1.12426</strain>
    </source>
</reference>
<feature type="transmembrane region" description="Helical" evidence="1">
    <location>
        <begin position="111"/>
        <end position="132"/>
    </location>
</feature>
<dbReference type="Proteomes" id="UP000605148">
    <property type="component" value="Unassembled WGS sequence"/>
</dbReference>
<gene>
    <name evidence="4" type="ORF">GCM10011316_09280</name>
</gene>
<feature type="domain" description="GGDEF" evidence="3">
    <location>
        <begin position="262"/>
        <end position="393"/>
    </location>
</feature>
<keyword evidence="1" id="KW-1133">Transmembrane helix</keyword>
<dbReference type="Pfam" id="PF00563">
    <property type="entry name" value="EAL"/>
    <property type="match status" value="1"/>
</dbReference>
<dbReference type="InterPro" id="IPR000160">
    <property type="entry name" value="GGDEF_dom"/>
</dbReference>
<dbReference type="InterPro" id="IPR050706">
    <property type="entry name" value="Cyclic-di-GMP_PDE-like"/>
</dbReference>
<feature type="transmembrane region" description="Helical" evidence="1">
    <location>
        <begin position="56"/>
        <end position="74"/>
    </location>
</feature>
<keyword evidence="1" id="KW-0472">Membrane</keyword>
<dbReference type="NCBIfam" id="TIGR00254">
    <property type="entry name" value="GGDEF"/>
    <property type="match status" value="1"/>
</dbReference>
<dbReference type="InterPro" id="IPR029787">
    <property type="entry name" value="Nucleotide_cyclase"/>
</dbReference>
<dbReference type="CDD" id="cd01948">
    <property type="entry name" value="EAL"/>
    <property type="match status" value="1"/>
</dbReference>
<dbReference type="RefSeq" id="WP_150494997.1">
    <property type="nucleotide sequence ID" value="NZ_BMFA01000002.1"/>
</dbReference>
<organism evidence="4 5">
    <name type="scientific">Roseibium aquae</name>
    <dbReference type="NCBI Taxonomy" id="1323746"/>
    <lineage>
        <taxon>Bacteria</taxon>
        <taxon>Pseudomonadati</taxon>
        <taxon>Pseudomonadota</taxon>
        <taxon>Alphaproteobacteria</taxon>
        <taxon>Hyphomicrobiales</taxon>
        <taxon>Stappiaceae</taxon>
        <taxon>Roseibium</taxon>
    </lineage>
</organism>
<feature type="domain" description="EAL" evidence="2">
    <location>
        <begin position="402"/>
        <end position="650"/>
    </location>
</feature>
<dbReference type="PROSITE" id="PS50887">
    <property type="entry name" value="GGDEF"/>
    <property type="match status" value="1"/>
</dbReference>
<dbReference type="PROSITE" id="PS50883">
    <property type="entry name" value="EAL"/>
    <property type="match status" value="1"/>
</dbReference>